<comment type="caution">
    <text evidence="1">The sequence shown here is derived from an EMBL/GenBank/DDBJ whole genome shotgun (WGS) entry which is preliminary data.</text>
</comment>
<dbReference type="Proteomes" id="UP000798662">
    <property type="component" value="Chromosome 2"/>
</dbReference>
<sequence length="113" mass="13097">MRFRGASSKFSGNLGEPWMEYVAEYQQVARDYDLSQEQRFQYMHNILSGDAKRFYLDRVQSYATSFSQAVDMVSTEYNSIVRQNRVKNYLVGYRMSTLLGDGVTEAAALEQTY</sequence>
<accession>A0ACC3C0V3</accession>
<keyword evidence="2" id="KW-1185">Reference proteome</keyword>
<name>A0ACC3C0V3_PYRYE</name>
<proteinExistence type="predicted"/>
<dbReference type="EMBL" id="CM020619">
    <property type="protein sequence ID" value="KAK1863391.1"/>
    <property type="molecule type" value="Genomic_DNA"/>
</dbReference>
<evidence type="ECO:0000313" key="2">
    <source>
        <dbReference type="Proteomes" id="UP000798662"/>
    </source>
</evidence>
<evidence type="ECO:0000313" key="1">
    <source>
        <dbReference type="EMBL" id="KAK1863391.1"/>
    </source>
</evidence>
<organism evidence="1 2">
    <name type="scientific">Pyropia yezoensis</name>
    <name type="common">Susabi-nori</name>
    <name type="synonym">Porphyra yezoensis</name>
    <dbReference type="NCBI Taxonomy" id="2788"/>
    <lineage>
        <taxon>Eukaryota</taxon>
        <taxon>Rhodophyta</taxon>
        <taxon>Bangiophyceae</taxon>
        <taxon>Bangiales</taxon>
        <taxon>Bangiaceae</taxon>
        <taxon>Pyropia</taxon>
    </lineage>
</organism>
<reference evidence="1" key="1">
    <citation type="submission" date="2019-11" db="EMBL/GenBank/DDBJ databases">
        <title>Nori genome reveals adaptations in red seaweeds to the harsh intertidal environment.</title>
        <authorList>
            <person name="Wang D."/>
            <person name="Mao Y."/>
        </authorList>
    </citation>
    <scope>NUCLEOTIDE SEQUENCE</scope>
    <source>
        <tissue evidence="1">Gametophyte</tissue>
    </source>
</reference>
<gene>
    <name evidence="1" type="ORF">I4F81_005947</name>
</gene>
<protein>
    <submittedName>
        <fullName evidence="1">Uncharacterized protein</fullName>
    </submittedName>
</protein>